<accession>A0ABV9QM30</accession>
<dbReference type="InterPro" id="IPR045190">
    <property type="entry name" value="MCCB/AccD1-like"/>
</dbReference>
<dbReference type="Gene3D" id="3.90.226.10">
    <property type="entry name" value="2-enoyl-CoA Hydratase, Chain A, domain 1"/>
    <property type="match status" value="2"/>
</dbReference>
<evidence type="ECO:0000259" key="2">
    <source>
        <dbReference type="PROSITE" id="PS50989"/>
    </source>
</evidence>
<proteinExistence type="predicted"/>
<evidence type="ECO:0000313" key="3">
    <source>
        <dbReference type="EMBL" id="MFC4805142.1"/>
    </source>
</evidence>
<feature type="domain" description="CoA carboxyltransferase N-terminal" evidence="1">
    <location>
        <begin position="31"/>
        <end position="298"/>
    </location>
</feature>
<dbReference type="Gene3D" id="1.20.5.680">
    <property type="entry name" value="Single Helix bin"/>
    <property type="match status" value="1"/>
</dbReference>
<dbReference type="EMBL" id="JBHSHL010000033">
    <property type="protein sequence ID" value="MFC4805142.1"/>
    <property type="molecule type" value="Genomic_DNA"/>
</dbReference>
<dbReference type="InterPro" id="IPR029045">
    <property type="entry name" value="ClpP/crotonase-like_dom_sf"/>
</dbReference>
<dbReference type="PROSITE" id="PS50989">
    <property type="entry name" value="COA_CT_CTER"/>
    <property type="match status" value="1"/>
</dbReference>
<dbReference type="PANTHER" id="PTHR22855:SF13">
    <property type="entry name" value="METHYLCROTONOYL-COA CARBOXYLASE BETA CHAIN, MITOCHONDRIAL"/>
    <property type="match status" value="1"/>
</dbReference>
<evidence type="ECO:0000259" key="1">
    <source>
        <dbReference type="PROSITE" id="PS50980"/>
    </source>
</evidence>
<keyword evidence="4" id="KW-1185">Reference proteome</keyword>
<dbReference type="GO" id="GO:0016874">
    <property type="term" value="F:ligase activity"/>
    <property type="evidence" value="ECO:0007669"/>
    <property type="project" value="UniProtKB-KW"/>
</dbReference>
<sequence>MGEYSMKSYFQNMPVVGTALSAPNTENINLVKAVEEEIRAAIMEAQQEGRSDESLNESGQYTAAQRIAMLVDEGTWCPLNSLFNPADNSEKSTAIIKGIGRIEGKWAVIVASDNKKLAGAWIAGQAENLIRASDAAKILGIPLVYVLNCSGVKLNEQEKVYANRRGGGTPFYRNAELQQMGIPVIVGIYGTNPAGGGYHSISPTILIAHKDANMAVGGAGILGGMNPKGYIDQEAAEQIVEANLKSGKQAPPGSIGVHFAETGFFREVYAEEEGIIEGIKKYMNFLPAYNLEFFRVDTPKPPQFSAEDLYSIVPMNQKRAYNIYDVLGRLFDNSEFMEYKKGYGPEMVTGLAKMDGLLVGVIANTQGLLMNYPEYKENSIGIGGKLYRQGLIKMNEFVTLCARDRVPLVWIQDTTGIDVGDDAERAELLGLGQSLIYSIENSDLPQIEITLRKGTAAAHYVLGGPQGNNTNAFSLGTAATEIYVMSGETASVAMYSRRLVKDHKAGKDLKPTIDKMNELIQDYTDRSRPAYCAKHGMVDEIIDMNQIRNYIWAFTNSAYQNPRSICAMHQMLTPRVMRDFDTLHNK</sequence>
<dbReference type="InterPro" id="IPR011762">
    <property type="entry name" value="COA_CT_N"/>
</dbReference>
<dbReference type="Proteomes" id="UP001595916">
    <property type="component" value="Unassembled WGS sequence"/>
</dbReference>
<comment type="caution">
    <text evidence="3">The sequence shown here is derived from an EMBL/GenBank/DDBJ whole genome shotgun (WGS) entry which is preliminary data.</text>
</comment>
<dbReference type="InterPro" id="IPR011763">
    <property type="entry name" value="COA_CT_C"/>
</dbReference>
<protein>
    <submittedName>
        <fullName evidence="3">Acyl-CoA carboxylase subunit beta</fullName>
        <ecNumber evidence="3">6.-.-.-</ecNumber>
    </submittedName>
</protein>
<dbReference type="Pfam" id="PF01039">
    <property type="entry name" value="Carboxyl_trans"/>
    <property type="match status" value="1"/>
</dbReference>
<dbReference type="PANTHER" id="PTHR22855">
    <property type="entry name" value="ACETYL, PROPIONYL, PYRUVATE, AND GLUTACONYL CARBOXYLASE-RELATED"/>
    <property type="match status" value="1"/>
</dbReference>
<dbReference type="PROSITE" id="PS50980">
    <property type="entry name" value="COA_CT_NTER"/>
    <property type="match status" value="1"/>
</dbReference>
<evidence type="ECO:0000313" key="4">
    <source>
        <dbReference type="Proteomes" id="UP001595916"/>
    </source>
</evidence>
<dbReference type="InterPro" id="IPR034733">
    <property type="entry name" value="AcCoA_carboxyl_beta"/>
</dbReference>
<dbReference type="EC" id="6.-.-.-" evidence="3"/>
<name>A0ABV9QM30_9FIRM</name>
<feature type="domain" description="CoA carboxyltransferase C-terminal" evidence="2">
    <location>
        <begin position="301"/>
        <end position="579"/>
    </location>
</feature>
<dbReference type="SUPFAM" id="SSF52096">
    <property type="entry name" value="ClpP/crotonase"/>
    <property type="match status" value="2"/>
</dbReference>
<keyword evidence="3" id="KW-0436">Ligase</keyword>
<gene>
    <name evidence="3" type="ORF">ACFO4R_08600</name>
</gene>
<organism evidence="3 4">
    <name type="scientific">Filifactor villosus</name>
    <dbReference type="NCBI Taxonomy" id="29374"/>
    <lineage>
        <taxon>Bacteria</taxon>
        <taxon>Bacillati</taxon>
        <taxon>Bacillota</taxon>
        <taxon>Clostridia</taxon>
        <taxon>Peptostreptococcales</taxon>
        <taxon>Filifactoraceae</taxon>
        <taxon>Filifactor</taxon>
    </lineage>
</organism>
<reference evidence="4" key="1">
    <citation type="journal article" date="2019" name="Int. J. Syst. Evol. Microbiol.">
        <title>The Global Catalogue of Microorganisms (GCM) 10K type strain sequencing project: providing services to taxonomists for standard genome sequencing and annotation.</title>
        <authorList>
            <consortium name="The Broad Institute Genomics Platform"/>
            <consortium name="The Broad Institute Genome Sequencing Center for Infectious Disease"/>
            <person name="Wu L."/>
            <person name="Ma J."/>
        </authorList>
    </citation>
    <scope>NUCLEOTIDE SEQUENCE [LARGE SCALE GENOMIC DNA]</scope>
    <source>
        <strain evidence="4">CCUG 46385</strain>
    </source>
</reference>